<gene>
    <name evidence="2" type="ORF">Cylst_0057</name>
</gene>
<dbReference type="EMBL" id="CP003642">
    <property type="protein sequence ID" value="AFZ22439.1"/>
    <property type="molecule type" value="Genomic_DNA"/>
</dbReference>
<keyword evidence="1" id="KW-0812">Transmembrane</keyword>
<name>K9WRM9_9NOST</name>
<keyword evidence="1" id="KW-0472">Membrane</keyword>
<dbReference type="HOGENOM" id="CLU_2342098_0_0_3"/>
<dbReference type="Proteomes" id="UP000010475">
    <property type="component" value="Chromosome"/>
</dbReference>
<keyword evidence="3" id="KW-1185">Reference proteome</keyword>
<feature type="transmembrane region" description="Helical" evidence="1">
    <location>
        <begin position="17"/>
        <end position="37"/>
    </location>
</feature>
<dbReference type="KEGG" id="csg:Cylst_0057"/>
<dbReference type="AlphaFoldDB" id="K9WRM9"/>
<organism evidence="2 3">
    <name type="scientific">Cylindrospermum stagnale PCC 7417</name>
    <dbReference type="NCBI Taxonomy" id="56107"/>
    <lineage>
        <taxon>Bacteria</taxon>
        <taxon>Bacillati</taxon>
        <taxon>Cyanobacteriota</taxon>
        <taxon>Cyanophyceae</taxon>
        <taxon>Nostocales</taxon>
        <taxon>Nostocaceae</taxon>
        <taxon>Cylindrospermum</taxon>
    </lineage>
</organism>
<protein>
    <submittedName>
        <fullName evidence="2">Uncharacterized protein</fullName>
    </submittedName>
</protein>
<sequence>MVLTAGIKGITHSGTVYSMYVLLNLIIEMIFNIFVLSRGSSQLLVSRYNLEMLFRGAEPPNGHSQSETGNERTRELKVGVGRGFRWHRDELVQSRSC</sequence>
<evidence type="ECO:0000313" key="2">
    <source>
        <dbReference type="EMBL" id="AFZ22439.1"/>
    </source>
</evidence>
<evidence type="ECO:0000313" key="3">
    <source>
        <dbReference type="Proteomes" id="UP000010475"/>
    </source>
</evidence>
<proteinExistence type="predicted"/>
<keyword evidence="1" id="KW-1133">Transmembrane helix</keyword>
<evidence type="ECO:0000256" key="1">
    <source>
        <dbReference type="SAM" id="Phobius"/>
    </source>
</evidence>
<accession>K9WRM9</accession>
<reference evidence="2 3" key="1">
    <citation type="submission" date="2012-06" db="EMBL/GenBank/DDBJ databases">
        <title>Finished chromosome of genome of Cylindrospermum stagnale PCC 7417.</title>
        <authorList>
            <consortium name="US DOE Joint Genome Institute"/>
            <person name="Gugger M."/>
            <person name="Coursin T."/>
            <person name="Rippka R."/>
            <person name="Tandeau De Marsac N."/>
            <person name="Huntemann M."/>
            <person name="Wei C.-L."/>
            <person name="Han J."/>
            <person name="Detter J.C."/>
            <person name="Han C."/>
            <person name="Tapia R."/>
            <person name="Chen A."/>
            <person name="Kyrpides N."/>
            <person name="Mavromatis K."/>
            <person name="Markowitz V."/>
            <person name="Szeto E."/>
            <person name="Ivanova N."/>
            <person name="Pagani I."/>
            <person name="Pati A."/>
            <person name="Goodwin L."/>
            <person name="Nordberg H.P."/>
            <person name="Cantor M.N."/>
            <person name="Hua S.X."/>
            <person name="Woyke T."/>
            <person name="Kerfeld C.A."/>
        </authorList>
    </citation>
    <scope>NUCLEOTIDE SEQUENCE [LARGE SCALE GENOMIC DNA]</scope>
    <source>
        <strain evidence="2 3">PCC 7417</strain>
    </source>
</reference>